<evidence type="ECO:0000259" key="3">
    <source>
        <dbReference type="PROSITE" id="PS51866"/>
    </source>
</evidence>
<feature type="non-terminal residue" evidence="4">
    <location>
        <position position="1"/>
    </location>
</feature>
<dbReference type="SUPFAM" id="SSF52540">
    <property type="entry name" value="P-loop containing nucleoside triphosphate hydrolases"/>
    <property type="match status" value="1"/>
</dbReference>
<evidence type="ECO:0000256" key="1">
    <source>
        <dbReference type="ARBA" id="ARBA00022448"/>
    </source>
</evidence>
<dbReference type="AlphaFoldDB" id="X1Q4T1"/>
<evidence type="ECO:0000256" key="2">
    <source>
        <dbReference type="ARBA" id="ARBA00022505"/>
    </source>
</evidence>
<dbReference type="InterPro" id="IPR027417">
    <property type="entry name" value="P-loop_NTPase"/>
</dbReference>
<sequence length="195" mass="20908">TANLDPISTSRIEGLITNIIHRYNTTIIMATHDMSQGQRLADRIGVLINGEILQTGGSREVFTSPRNREVAEFVGIENIMNGVIAASEEGLVAIDIGGKVIAAISNYPVGEEVCACVRPEDITLALSEAPSSARNLFIGEITRVVSVGSLTRVEIDCSFPLTALVTKRSAEELGLEKGKLVYATFKATGVHIIKK</sequence>
<dbReference type="InterPro" id="IPR004606">
    <property type="entry name" value="Mop_domain"/>
</dbReference>
<organism evidence="4">
    <name type="scientific">marine sediment metagenome</name>
    <dbReference type="NCBI Taxonomy" id="412755"/>
    <lineage>
        <taxon>unclassified sequences</taxon>
        <taxon>metagenomes</taxon>
        <taxon>ecological metagenomes</taxon>
    </lineage>
</organism>
<dbReference type="Gene3D" id="2.40.50.100">
    <property type="match status" value="1"/>
</dbReference>
<dbReference type="InterPro" id="IPR005116">
    <property type="entry name" value="Transp-assoc_OB_typ1"/>
</dbReference>
<dbReference type="InterPro" id="IPR050093">
    <property type="entry name" value="ABC_SmlMolc_Importer"/>
</dbReference>
<evidence type="ECO:0000313" key="4">
    <source>
        <dbReference type="EMBL" id="GAI63497.1"/>
    </source>
</evidence>
<keyword evidence="1" id="KW-0813">Transport</keyword>
<dbReference type="Gene3D" id="3.40.50.300">
    <property type="entry name" value="P-loop containing nucleotide triphosphate hydrolases"/>
    <property type="match status" value="1"/>
</dbReference>
<dbReference type="PROSITE" id="PS51866">
    <property type="entry name" value="MOP"/>
    <property type="match status" value="1"/>
</dbReference>
<dbReference type="InterPro" id="IPR008995">
    <property type="entry name" value="Mo/tungstate-bd_C_term_dom"/>
</dbReference>
<dbReference type="SUPFAM" id="SSF50331">
    <property type="entry name" value="MOP-like"/>
    <property type="match status" value="1"/>
</dbReference>
<protein>
    <recommendedName>
        <fullName evidence="3">Mop domain-containing protein</fullName>
    </recommendedName>
</protein>
<accession>X1Q4T1</accession>
<dbReference type="PANTHER" id="PTHR42781:SF4">
    <property type="entry name" value="SPERMIDINE_PUTRESCINE IMPORT ATP-BINDING PROTEIN POTA"/>
    <property type="match status" value="1"/>
</dbReference>
<gene>
    <name evidence="4" type="ORF">S12H4_05353</name>
</gene>
<keyword evidence="2" id="KW-0500">Molybdenum</keyword>
<reference evidence="4" key="1">
    <citation type="journal article" date="2014" name="Front. Microbiol.">
        <title>High frequency of phylogenetically diverse reductive dehalogenase-homologous genes in deep subseafloor sedimentary metagenomes.</title>
        <authorList>
            <person name="Kawai M."/>
            <person name="Futagami T."/>
            <person name="Toyoda A."/>
            <person name="Takaki Y."/>
            <person name="Nishi S."/>
            <person name="Hori S."/>
            <person name="Arai W."/>
            <person name="Tsubouchi T."/>
            <person name="Morono Y."/>
            <person name="Uchiyama I."/>
            <person name="Ito T."/>
            <person name="Fujiyama A."/>
            <person name="Inagaki F."/>
            <person name="Takami H."/>
        </authorList>
    </citation>
    <scope>NUCLEOTIDE SEQUENCE</scope>
    <source>
        <strain evidence="4">Expedition CK06-06</strain>
    </source>
</reference>
<dbReference type="GO" id="GO:0015689">
    <property type="term" value="P:molybdate ion transport"/>
    <property type="evidence" value="ECO:0007669"/>
    <property type="project" value="InterPro"/>
</dbReference>
<dbReference type="Pfam" id="PF03459">
    <property type="entry name" value="TOBE"/>
    <property type="match status" value="1"/>
</dbReference>
<name>X1Q4T1_9ZZZZ</name>
<feature type="domain" description="Mop" evidence="3">
    <location>
        <begin position="130"/>
        <end position="194"/>
    </location>
</feature>
<proteinExistence type="predicted"/>
<dbReference type="EMBL" id="BARW01001757">
    <property type="protein sequence ID" value="GAI63497.1"/>
    <property type="molecule type" value="Genomic_DNA"/>
</dbReference>
<comment type="caution">
    <text evidence="4">The sequence shown here is derived from an EMBL/GenBank/DDBJ whole genome shotgun (WGS) entry which is preliminary data.</text>
</comment>
<dbReference type="PANTHER" id="PTHR42781">
    <property type="entry name" value="SPERMIDINE/PUTRESCINE IMPORT ATP-BINDING PROTEIN POTA"/>
    <property type="match status" value="1"/>
</dbReference>